<sequence length="211" mass="23309">MVREDWTFQDLLAAGWSEADLEWERLAEAAFTALAAGKNDVVGSEIAAALRLARAEFAANDPRLAASLSNQAAIVATDGNGGAERIRAAAVQAWAACDGWIEAMTAPRTARSSMFHLRMERLHRPAYEERWRVRGRELLATLREEIHADAPLALIAPEEAASRLARWHRERPVTLSDPRKLMAAVILLAAREKGAPDAARHVPEAERQLHR</sequence>
<dbReference type="Proteomes" id="UP000191905">
    <property type="component" value="Unassembled WGS sequence"/>
</dbReference>
<dbReference type="STRING" id="1873176.BFN67_04875"/>
<keyword evidence="2" id="KW-1185">Reference proteome</keyword>
<name>A0A1V8RLV8_9HYPH</name>
<evidence type="ECO:0000313" key="2">
    <source>
        <dbReference type="Proteomes" id="UP000191905"/>
    </source>
</evidence>
<protein>
    <submittedName>
        <fullName evidence="1">Uncharacterized protein</fullName>
    </submittedName>
</protein>
<evidence type="ECO:0000313" key="1">
    <source>
        <dbReference type="EMBL" id="OQM74191.1"/>
    </source>
</evidence>
<comment type="caution">
    <text evidence="1">The sequence shown here is derived from an EMBL/GenBank/DDBJ whole genome shotgun (WGS) entry which is preliminary data.</text>
</comment>
<gene>
    <name evidence="1" type="ORF">BFN67_04875</name>
</gene>
<reference evidence="1 2" key="1">
    <citation type="journal article" date="2016" name="Int. J. Syst. Evol. Microbiol.">
        <title>Pseudaminobacter manganicus sp. nov., isolated from sludge of a manganese mine.</title>
        <authorList>
            <person name="Li J."/>
            <person name="Huang J."/>
            <person name="Liao S."/>
            <person name="Wang G."/>
        </authorList>
    </citation>
    <scope>NUCLEOTIDE SEQUENCE [LARGE SCALE GENOMIC DNA]</scope>
    <source>
        <strain evidence="1 2">JH-7</strain>
    </source>
</reference>
<dbReference type="EMBL" id="MDET01000034">
    <property type="protein sequence ID" value="OQM74191.1"/>
    <property type="molecule type" value="Genomic_DNA"/>
</dbReference>
<accession>A0A1V8RLV8</accession>
<proteinExistence type="predicted"/>
<dbReference type="RefSeq" id="WP_139789231.1">
    <property type="nucleotide sequence ID" value="NZ_MDET01000034.1"/>
</dbReference>
<dbReference type="OrthoDB" id="7740434at2"/>
<dbReference type="AlphaFoldDB" id="A0A1V8RLV8"/>
<organism evidence="1 2">
    <name type="scientific">Manganibacter manganicus</name>
    <dbReference type="NCBI Taxonomy" id="1873176"/>
    <lineage>
        <taxon>Bacteria</taxon>
        <taxon>Pseudomonadati</taxon>
        <taxon>Pseudomonadota</taxon>
        <taxon>Alphaproteobacteria</taxon>
        <taxon>Hyphomicrobiales</taxon>
        <taxon>Phyllobacteriaceae</taxon>
        <taxon>Manganibacter</taxon>
    </lineage>
</organism>